<name>A0A5B9E9D9_9BACT</name>
<feature type="binding site" evidence="9">
    <location>
        <position position="171"/>
    </location>
    <ligand>
        <name>substrate</name>
    </ligand>
</feature>
<keyword evidence="6 9" id="KW-0862">Zinc</keyword>
<keyword evidence="12" id="KW-1185">Reference proteome</keyword>
<feature type="binding site" evidence="9">
    <location>
        <position position="171"/>
    </location>
    <ligand>
        <name>Zn(2+)</name>
        <dbReference type="ChEBI" id="CHEBI:29105"/>
    </ligand>
</feature>
<dbReference type="InterPro" id="IPR050099">
    <property type="entry name" value="SIS_GmhA/DiaA_subfam"/>
</dbReference>
<dbReference type="InterPro" id="IPR035461">
    <property type="entry name" value="GmhA/DiaA"/>
</dbReference>
<dbReference type="PROSITE" id="PS51464">
    <property type="entry name" value="SIS"/>
    <property type="match status" value="1"/>
</dbReference>
<reference evidence="11 12" key="1">
    <citation type="submission" date="2019-08" db="EMBL/GenBank/DDBJ databases">
        <title>Complete genome sequence of Terriglobus albidus strain ORNL.</title>
        <authorList>
            <person name="Podar M."/>
        </authorList>
    </citation>
    <scope>NUCLEOTIDE SEQUENCE [LARGE SCALE GENOMIC DNA]</scope>
    <source>
        <strain evidence="11 12">ORNL</strain>
    </source>
</reference>
<dbReference type="Proteomes" id="UP000321820">
    <property type="component" value="Chromosome"/>
</dbReference>
<organism evidence="11 12">
    <name type="scientific">Terriglobus albidus</name>
    <dbReference type="NCBI Taxonomy" id="1592106"/>
    <lineage>
        <taxon>Bacteria</taxon>
        <taxon>Pseudomonadati</taxon>
        <taxon>Acidobacteriota</taxon>
        <taxon>Terriglobia</taxon>
        <taxon>Terriglobales</taxon>
        <taxon>Acidobacteriaceae</taxon>
        <taxon>Terriglobus</taxon>
    </lineage>
</organism>
<comment type="subcellular location">
    <subcellularLocation>
        <location evidence="2 9">Cytoplasm</location>
    </subcellularLocation>
</comment>
<gene>
    <name evidence="9" type="primary">gmhA</name>
    <name evidence="11" type="ORF">FTW19_12970</name>
</gene>
<dbReference type="GO" id="GO:0008968">
    <property type="term" value="F:D-sedoheptulose 7-phosphate isomerase activity"/>
    <property type="evidence" value="ECO:0007669"/>
    <property type="project" value="UniProtKB-UniRule"/>
</dbReference>
<evidence type="ECO:0000313" key="11">
    <source>
        <dbReference type="EMBL" id="QEE28833.1"/>
    </source>
</evidence>
<evidence type="ECO:0000256" key="7">
    <source>
        <dbReference type="ARBA" id="ARBA00023235"/>
    </source>
</evidence>
<evidence type="ECO:0000256" key="5">
    <source>
        <dbReference type="ARBA" id="ARBA00022723"/>
    </source>
</evidence>
<dbReference type="PANTHER" id="PTHR30390">
    <property type="entry name" value="SEDOHEPTULOSE 7-PHOSPHATE ISOMERASE / DNAA INITIATOR-ASSOCIATING FACTOR FOR REPLICATION INITIATION"/>
    <property type="match status" value="1"/>
</dbReference>
<dbReference type="GO" id="GO:0005737">
    <property type="term" value="C:cytoplasm"/>
    <property type="evidence" value="ECO:0007669"/>
    <property type="project" value="UniProtKB-SubCell"/>
</dbReference>
<dbReference type="EC" id="5.3.1.28" evidence="9"/>
<dbReference type="GO" id="GO:2001061">
    <property type="term" value="P:D-glycero-D-manno-heptose 7-phosphate biosynthetic process"/>
    <property type="evidence" value="ECO:0007669"/>
    <property type="project" value="UniProtKB-UniPathway"/>
</dbReference>
<feature type="binding site" evidence="9">
    <location>
        <position position="60"/>
    </location>
    <ligand>
        <name>Zn(2+)</name>
        <dbReference type="ChEBI" id="CHEBI:29105"/>
    </ligand>
</feature>
<feature type="binding site" evidence="9">
    <location>
        <begin position="93"/>
        <end position="94"/>
    </location>
    <ligand>
        <name>substrate</name>
    </ligand>
</feature>
<dbReference type="UniPathway" id="UPA00041">
    <property type="reaction ID" value="UER00436"/>
</dbReference>
<feature type="domain" description="SIS" evidence="10">
    <location>
        <begin position="36"/>
        <end position="191"/>
    </location>
</feature>
<dbReference type="InterPro" id="IPR046348">
    <property type="entry name" value="SIS_dom_sf"/>
</dbReference>
<sequence>MTSLVREHLNGTAATIQKVLADETILSTVAAAAEATAASMLKGGKLLVAGNGGSAADAQHLVAEFVCRLVHDRAAMRAVALTVDSSNLTAIGNDLGFDRLFSRQIEALGATGDVFFGISTSGNSPNILAAIDEAKKRGMITVGFTGKDGGRMVGLCDFTVIIPSSITAHIQECHLALEHVFCAMTERCYFEGLKQS</sequence>
<feature type="binding site" evidence="9">
    <location>
        <position position="64"/>
    </location>
    <ligand>
        <name>substrate</name>
    </ligand>
</feature>
<feature type="binding site" evidence="9">
    <location>
        <position position="64"/>
    </location>
    <ligand>
        <name>Zn(2+)</name>
        <dbReference type="ChEBI" id="CHEBI:29105"/>
    </ligand>
</feature>
<evidence type="ECO:0000256" key="2">
    <source>
        <dbReference type="ARBA" id="ARBA00004496"/>
    </source>
</evidence>
<dbReference type="GO" id="GO:0097367">
    <property type="term" value="F:carbohydrate derivative binding"/>
    <property type="evidence" value="ECO:0007669"/>
    <property type="project" value="InterPro"/>
</dbReference>
<comment type="catalytic activity">
    <reaction evidence="1 9">
        <text>2 D-sedoheptulose 7-phosphate = D-glycero-alpha-D-manno-heptose 7-phosphate + D-glycero-beta-D-manno-heptose 7-phosphate</text>
        <dbReference type="Rhea" id="RHEA:27489"/>
        <dbReference type="ChEBI" id="CHEBI:57483"/>
        <dbReference type="ChEBI" id="CHEBI:60203"/>
        <dbReference type="ChEBI" id="CHEBI:60204"/>
        <dbReference type="EC" id="5.3.1.28"/>
    </reaction>
</comment>
<evidence type="ECO:0000256" key="3">
    <source>
        <dbReference type="ARBA" id="ARBA00009894"/>
    </source>
</evidence>
<comment type="function">
    <text evidence="9">Catalyzes the isomerization of sedoheptulose 7-phosphate in D-glycero-D-manno-heptose 7-phosphate.</text>
</comment>
<dbReference type="GO" id="GO:0008270">
    <property type="term" value="F:zinc ion binding"/>
    <property type="evidence" value="ECO:0007669"/>
    <property type="project" value="UniProtKB-UniRule"/>
</dbReference>
<evidence type="ECO:0000256" key="6">
    <source>
        <dbReference type="ARBA" id="ARBA00022833"/>
    </source>
</evidence>
<comment type="miscellaneous">
    <text evidence="9">The reaction produces a racemic mixture of D-glycero-alpha-D-manno-heptose 7-phosphate and D-glycero-beta-D-manno-heptose 7-phosphate.</text>
</comment>
<evidence type="ECO:0000256" key="8">
    <source>
        <dbReference type="ARBA" id="ARBA00023277"/>
    </source>
</evidence>
<evidence type="ECO:0000259" key="10">
    <source>
        <dbReference type="PROSITE" id="PS51464"/>
    </source>
</evidence>
<keyword evidence="4 9" id="KW-0963">Cytoplasm</keyword>
<feature type="binding site" evidence="9">
    <location>
        <position position="124"/>
    </location>
    <ligand>
        <name>substrate</name>
    </ligand>
</feature>
<accession>A0A5B9E9D9</accession>
<dbReference type="SUPFAM" id="SSF53697">
    <property type="entry name" value="SIS domain"/>
    <property type="match status" value="1"/>
</dbReference>
<dbReference type="CDD" id="cd05006">
    <property type="entry name" value="SIS_GmhA"/>
    <property type="match status" value="1"/>
</dbReference>
<keyword evidence="7 9" id="KW-0413">Isomerase</keyword>
<feature type="binding site" evidence="9">
    <location>
        <position position="179"/>
    </location>
    <ligand>
        <name>Zn(2+)</name>
        <dbReference type="ChEBI" id="CHEBI:29105"/>
    </ligand>
</feature>
<proteinExistence type="inferred from homology"/>
<feature type="binding site" evidence="9">
    <location>
        <begin position="119"/>
        <end position="121"/>
    </location>
    <ligand>
        <name>substrate</name>
    </ligand>
</feature>
<dbReference type="KEGG" id="talb:FTW19_12970"/>
<dbReference type="OrthoDB" id="9781311at2"/>
<evidence type="ECO:0000256" key="1">
    <source>
        <dbReference type="ARBA" id="ARBA00000348"/>
    </source>
</evidence>
<dbReference type="RefSeq" id="WP_147648031.1">
    <property type="nucleotide sequence ID" value="NZ_CP042806.1"/>
</dbReference>
<dbReference type="Pfam" id="PF13580">
    <property type="entry name" value="SIS_2"/>
    <property type="match status" value="1"/>
</dbReference>
<dbReference type="EMBL" id="CP042806">
    <property type="protein sequence ID" value="QEE28833.1"/>
    <property type="molecule type" value="Genomic_DNA"/>
</dbReference>
<dbReference type="GO" id="GO:0005975">
    <property type="term" value="P:carbohydrate metabolic process"/>
    <property type="evidence" value="ECO:0007669"/>
    <property type="project" value="UniProtKB-UniRule"/>
</dbReference>
<evidence type="ECO:0000256" key="4">
    <source>
        <dbReference type="ARBA" id="ARBA00022490"/>
    </source>
</evidence>
<dbReference type="PANTHER" id="PTHR30390:SF6">
    <property type="entry name" value="DNAA INITIATOR-ASSOCIATING PROTEIN DIAA"/>
    <property type="match status" value="1"/>
</dbReference>
<keyword evidence="5 9" id="KW-0479">Metal-binding</keyword>
<feature type="binding site" evidence="9">
    <location>
        <begin position="51"/>
        <end position="53"/>
    </location>
    <ligand>
        <name>substrate</name>
    </ligand>
</feature>
<dbReference type="InterPro" id="IPR001347">
    <property type="entry name" value="SIS_dom"/>
</dbReference>
<comment type="cofactor">
    <cofactor evidence="9">
        <name>Zn(2+)</name>
        <dbReference type="ChEBI" id="CHEBI:29105"/>
    </cofactor>
    <text evidence="9">Binds 1 zinc ion per subunit.</text>
</comment>
<dbReference type="HAMAP" id="MF_00067">
    <property type="entry name" value="GmhA"/>
    <property type="match status" value="1"/>
</dbReference>
<keyword evidence="8 9" id="KW-0119">Carbohydrate metabolism</keyword>
<dbReference type="AlphaFoldDB" id="A0A5B9E9D9"/>
<evidence type="ECO:0000313" key="12">
    <source>
        <dbReference type="Proteomes" id="UP000321820"/>
    </source>
</evidence>
<comment type="similarity">
    <text evidence="3 9">Belongs to the SIS family. GmhA subfamily.</text>
</comment>
<evidence type="ECO:0000256" key="9">
    <source>
        <dbReference type="HAMAP-Rule" id="MF_00067"/>
    </source>
</evidence>
<dbReference type="InterPro" id="IPR004515">
    <property type="entry name" value="Phosphoheptose_Isoase"/>
</dbReference>
<comment type="pathway">
    <text evidence="9">Carbohydrate biosynthesis; D-glycero-D-manno-heptose 7-phosphate biosynthesis; D-glycero-alpha-D-manno-heptose 7-phosphate and D-glycero-beta-D-manno-heptose 7-phosphate from sedoheptulose 7-phosphate: step 1/1.</text>
</comment>
<protein>
    <recommendedName>
        <fullName evidence="9">Phosphoheptose isomerase</fullName>
        <ecNumber evidence="9">5.3.1.28</ecNumber>
    </recommendedName>
    <alternativeName>
        <fullName evidence="9">Sedoheptulose 7-phosphate isomerase</fullName>
    </alternativeName>
</protein>
<dbReference type="Gene3D" id="3.40.50.10490">
    <property type="entry name" value="Glucose-6-phosphate isomerase like protein, domain 1"/>
    <property type="match status" value="1"/>
</dbReference>